<dbReference type="GO" id="GO:0046872">
    <property type="term" value="F:metal ion binding"/>
    <property type="evidence" value="ECO:0007669"/>
    <property type="project" value="UniProtKB-KW"/>
</dbReference>
<dbReference type="RefSeq" id="WP_145277434.1">
    <property type="nucleotide sequence ID" value="NZ_CP036272.1"/>
</dbReference>
<dbReference type="Proteomes" id="UP000315003">
    <property type="component" value="Chromosome"/>
</dbReference>
<dbReference type="InterPro" id="IPR001206">
    <property type="entry name" value="Diacylglycerol_kinase_cat_dom"/>
</dbReference>
<evidence type="ECO:0000256" key="3">
    <source>
        <dbReference type="ARBA" id="ARBA00022679"/>
    </source>
</evidence>
<dbReference type="GO" id="GO:0016301">
    <property type="term" value="F:kinase activity"/>
    <property type="evidence" value="ECO:0007669"/>
    <property type="project" value="UniProtKB-KW"/>
</dbReference>
<dbReference type="OrthoDB" id="142078at2"/>
<dbReference type="Gene3D" id="3.40.50.10330">
    <property type="entry name" value="Probable inorganic polyphosphate/atp-NAD kinase, domain 1"/>
    <property type="match status" value="1"/>
</dbReference>
<keyword evidence="10" id="KW-0594">Phospholipid biosynthesis</keyword>
<dbReference type="PROSITE" id="PS50146">
    <property type="entry name" value="DAGK"/>
    <property type="match status" value="1"/>
</dbReference>
<keyword evidence="7" id="KW-0067">ATP-binding</keyword>
<keyword evidence="4" id="KW-0479">Metal-binding</keyword>
<evidence type="ECO:0000256" key="5">
    <source>
        <dbReference type="ARBA" id="ARBA00022741"/>
    </source>
</evidence>
<accession>A0A517T2H5</accession>
<dbReference type="PANTHER" id="PTHR12358:SF106">
    <property type="entry name" value="LIPID KINASE YEGS"/>
    <property type="match status" value="1"/>
</dbReference>
<dbReference type="SUPFAM" id="SSF111331">
    <property type="entry name" value="NAD kinase/diacylglycerol kinase-like"/>
    <property type="match status" value="1"/>
</dbReference>
<dbReference type="Pfam" id="PF00781">
    <property type="entry name" value="DAGK_cat"/>
    <property type="match status" value="1"/>
</dbReference>
<dbReference type="InterPro" id="IPR005218">
    <property type="entry name" value="Diacylglycerol/lipid_kinase"/>
</dbReference>
<feature type="domain" description="DAGKc" evidence="12">
    <location>
        <begin position="1"/>
        <end position="73"/>
    </location>
</feature>
<evidence type="ECO:0000256" key="11">
    <source>
        <dbReference type="ARBA" id="ARBA00023264"/>
    </source>
</evidence>
<gene>
    <name evidence="13" type="primary">yegS_2</name>
    <name evidence="13" type="ORF">SV7mr_51370</name>
</gene>
<evidence type="ECO:0000256" key="8">
    <source>
        <dbReference type="ARBA" id="ARBA00022842"/>
    </source>
</evidence>
<evidence type="ECO:0000256" key="9">
    <source>
        <dbReference type="ARBA" id="ARBA00023098"/>
    </source>
</evidence>
<evidence type="ECO:0000256" key="2">
    <source>
        <dbReference type="ARBA" id="ARBA00022516"/>
    </source>
</evidence>
<comment type="cofactor">
    <cofactor evidence="1">
        <name>Mg(2+)</name>
        <dbReference type="ChEBI" id="CHEBI:18420"/>
    </cofactor>
</comment>
<keyword evidence="14" id="KW-1185">Reference proteome</keyword>
<evidence type="ECO:0000256" key="7">
    <source>
        <dbReference type="ARBA" id="ARBA00022840"/>
    </source>
</evidence>
<keyword evidence="3 13" id="KW-0808">Transferase</keyword>
<dbReference type="InterPro" id="IPR045540">
    <property type="entry name" value="YegS/DAGK_C"/>
</dbReference>
<keyword evidence="9" id="KW-0443">Lipid metabolism</keyword>
<keyword evidence="8" id="KW-0460">Magnesium</keyword>
<dbReference type="InterPro" id="IPR050187">
    <property type="entry name" value="Lipid_Phosphate_FormReg"/>
</dbReference>
<evidence type="ECO:0000313" key="14">
    <source>
        <dbReference type="Proteomes" id="UP000315003"/>
    </source>
</evidence>
<evidence type="ECO:0000256" key="4">
    <source>
        <dbReference type="ARBA" id="ARBA00022723"/>
    </source>
</evidence>
<keyword evidence="5" id="KW-0547">Nucleotide-binding</keyword>
<evidence type="ECO:0000313" key="13">
    <source>
        <dbReference type="EMBL" id="QDT62587.1"/>
    </source>
</evidence>
<dbReference type="NCBIfam" id="TIGR00147">
    <property type="entry name" value="YegS/Rv2252/BmrU family lipid kinase"/>
    <property type="match status" value="1"/>
</dbReference>
<evidence type="ECO:0000256" key="6">
    <source>
        <dbReference type="ARBA" id="ARBA00022777"/>
    </source>
</evidence>
<keyword evidence="2" id="KW-0444">Lipid biosynthesis</keyword>
<dbReference type="GO" id="GO:0005886">
    <property type="term" value="C:plasma membrane"/>
    <property type="evidence" value="ECO:0007669"/>
    <property type="project" value="TreeGrafter"/>
</dbReference>
<protein>
    <submittedName>
        <fullName evidence="13">Putative lipid kinase YegS</fullName>
        <ecNumber evidence="13">2.7.1.-</ecNumber>
    </submittedName>
</protein>
<dbReference type="EC" id="2.7.1.-" evidence="13"/>
<dbReference type="GO" id="GO:0008654">
    <property type="term" value="P:phospholipid biosynthetic process"/>
    <property type="evidence" value="ECO:0007669"/>
    <property type="project" value="UniProtKB-KW"/>
</dbReference>
<keyword evidence="6 13" id="KW-0418">Kinase</keyword>
<dbReference type="Gene3D" id="2.60.200.40">
    <property type="match status" value="1"/>
</dbReference>
<evidence type="ECO:0000259" key="12">
    <source>
        <dbReference type="PROSITE" id="PS50146"/>
    </source>
</evidence>
<evidence type="ECO:0000256" key="1">
    <source>
        <dbReference type="ARBA" id="ARBA00001946"/>
    </source>
</evidence>
<evidence type="ECO:0000256" key="10">
    <source>
        <dbReference type="ARBA" id="ARBA00023209"/>
    </source>
</evidence>
<name>A0A517T2H5_9BACT</name>
<proteinExistence type="predicted"/>
<reference evidence="13 14" key="1">
    <citation type="submission" date="2019-02" db="EMBL/GenBank/DDBJ databases">
        <title>Deep-cultivation of Planctomycetes and their phenomic and genomic characterization uncovers novel biology.</title>
        <authorList>
            <person name="Wiegand S."/>
            <person name="Jogler M."/>
            <person name="Boedeker C."/>
            <person name="Pinto D."/>
            <person name="Vollmers J."/>
            <person name="Rivas-Marin E."/>
            <person name="Kohn T."/>
            <person name="Peeters S.H."/>
            <person name="Heuer A."/>
            <person name="Rast P."/>
            <person name="Oberbeckmann S."/>
            <person name="Bunk B."/>
            <person name="Jeske O."/>
            <person name="Meyerdierks A."/>
            <person name="Storesund J.E."/>
            <person name="Kallscheuer N."/>
            <person name="Luecker S."/>
            <person name="Lage O.M."/>
            <person name="Pohl T."/>
            <person name="Merkel B.J."/>
            <person name="Hornburger P."/>
            <person name="Mueller R.-W."/>
            <person name="Bruemmer F."/>
            <person name="Labrenz M."/>
            <person name="Spormann A.M."/>
            <person name="Op den Camp H."/>
            <person name="Overmann J."/>
            <person name="Amann R."/>
            <person name="Jetten M.S.M."/>
            <person name="Mascher T."/>
            <person name="Medema M.H."/>
            <person name="Devos D.P."/>
            <person name="Kaster A.-K."/>
            <person name="Ovreas L."/>
            <person name="Rohde M."/>
            <person name="Galperin M.Y."/>
            <person name="Jogler C."/>
        </authorList>
    </citation>
    <scope>NUCLEOTIDE SEQUENCE [LARGE SCALE GENOMIC DNA]</scope>
    <source>
        <strain evidence="13 14">SV_7m_r</strain>
    </source>
</reference>
<organism evidence="13 14">
    <name type="scientific">Stieleria bergensis</name>
    <dbReference type="NCBI Taxonomy" id="2528025"/>
    <lineage>
        <taxon>Bacteria</taxon>
        <taxon>Pseudomonadati</taxon>
        <taxon>Planctomycetota</taxon>
        <taxon>Planctomycetia</taxon>
        <taxon>Pirellulales</taxon>
        <taxon>Pirellulaceae</taxon>
        <taxon>Stieleria</taxon>
    </lineage>
</organism>
<dbReference type="EMBL" id="CP036272">
    <property type="protein sequence ID" value="QDT62587.1"/>
    <property type="molecule type" value="Genomic_DNA"/>
</dbReference>
<dbReference type="Pfam" id="PF19279">
    <property type="entry name" value="YegS_C"/>
    <property type="match status" value="1"/>
</dbReference>
<dbReference type="InterPro" id="IPR017438">
    <property type="entry name" value="ATP-NAD_kinase_N"/>
</dbReference>
<sequence length="245" mass="25195">MVAAGGDGTINEVAGGLLATGISGNTAMRVIPYGTANDFATGTGVLKGDPLKALRLAATGAATPIDVGKVNEHIFVNVASGGFGAEVTANTPPQLKKAIGGAAYSLMGIVTAAKMSPYQCRFTAPDGTTEDGTVLIMAVGNGRQSGGGYQVTPHALLNDGLLDVVVIHDAEITQLGTVLGELLDLQAKSNQFVSYRQVASLELESTTPLQLNLDGEPYRGTRFHFTVMPGALPFILGPDAPLKTN</sequence>
<dbReference type="InterPro" id="IPR016064">
    <property type="entry name" value="NAD/diacylglycerol_kinase_sf"/>
</dbReference>
<dbReference type="AlphaFoldDB" id="A0A517T2H5"/>
<dbReference type="PANTHER" id="PTHR12358">
    <property type="entry name" value="SPHINGOSINE KINASE"/>
    <property type="match status" value="1"/>
</dbReference>
<dbReference type="GO" id="GO:0005524">
    <property type="term" value="F:ATP binding"/>
    <property type="evidence" value="ECO:0007669"/>
    <property type="project" value="UniProtKB-KW"/>
</dbReference>
<keyword evidence="11" id="KW-1208">Phospholipid metabolism</keyword>